<dbReference type="InterPro" id="IPR035371">
    <property type="entry name" value="Nrap_D6"/>
</dbReference>
<feature type="domain" description="Nrap protein" evidence="9">
    <location>
        <begin position="141"/>
        <end position="279"/>
    </location>
</feature>
<dbReference type="InterPro" id="IPR005554">
    <property type="entry name" value="NOL6/Upt22"/>
</dbReference>
<accession>A0A914BPQ3</accession>
<dbReference type="Gene3D" id="3.30.70.3030">
    <property type="match status" value="1"/>
</dbReference>
<feature type="domain" description="Nrap protein" evidence="13">
    <location>
        <begin position="829"/>
        <end position="984"/>
    </location>
</feature>
<feature type="region of interest" description="Disordered" evidence="8">
    <location>
        <begin position="1004"/>
        <end position="1025"/>
    </location>
</feature>
<dbReference type="GO" id="GO:0006364">
    <property type="term" value="P:rRNA processing"/>
    <property type="evidence" value="ECO:0007669"/>
    <property type="project" value="TreeGrafter"/>
</dbReference>
<comment type="similarity">
    <text evidence="2 7">Belongs to the NRAP family.</text>
</comment>
<dbReference type="FunFam" id="1.10.1410.10:FF:000005">
    <property type="entry name" value="Nucleolar protein 6"/>
    <property type="match status" value="1"/>
</dbReference>
<dbReference type="Pfam" id="PF17404">
    <property type="entry name" value="Nrap_D3"/>
    <property type="match status" value="1"/>
</dbReference>
<evidence type="ECO:0000259" key="13">
    <source>
        <dbReference type="Pfam" id="PF17406"/>
    </source>
</evidence>
<evidence type="ECO:0000313" key="16">
    <source>
        <dbReference type="Proteomes" id="UP000887568"/>
    </source>
</evidence>
<dbReference type="Pfam" id="PF17405">
    <property type="entry name" value="Nrap_D4"/>
    <property type="match status" value="1"/>
</dbReference>
<evidence type="ECO:0000256" key="6">
    <source>
        <dbReference type="ARBA" id="ARBA00035000"/>
    </source>
</evidence>
<dbReference type="Pfam" id="PF17407">
    <property type="entry name" value="Nrap_D6"/>
    <property type="match status" value="1"/>
</dbReference>
<dbReference type="RefSeq" id="XP_038078124.1">
    <property type="nucleotide sequence ID" value="XM_038222196.1"/>
</dbReference>
<comment type="function">
    <text evidence="6">Part of the small subunit (SSU) processome, first precursor of the small eukaryotic ribosomal subunit. During the assembly of the SSU processome in the nucleolus, many ribosome biogenesis factors, an RNA chaperone and ribosomal proteins associate with the nascent pre-rRNA and work in concert to generate RNA folding, modifications, rearrangements and cleavage as well as targeted degradation of pre-ribosomal RNA by the RNA exosome.</text>
</comment>
<dbReference type="AlphaFoldDB" id="A0A914BPQ3"/>
<dbReference type="OMA" id="NPHGGKE"/>
<dbReference type="PANTHER" id="PTHR17972">
    <property type="entry name" value="NUCLEOLAR RNA-ASSOCIATED PROTEIN"/>
    <property type="match status" value="1"/>
</dbReference>
<evidence type="ECO:0000313" key="15">
    <source>
        <dbReference type="EnsemblMetazoa" id="XP_038078124.1"/>
    </source>
</evidence>
<dbReference type="Pfam" id="PF03813">
    <property type="entry name" value="Nrap"/>
    <property type="match status" value="1"/>
</dbReference>
<dbReference type="GO" id="GO:0032040">
    <property type="term" value="C:small-subunit processome"/>
    <property type="evidence" value="ECO:0007669"/>
    <property type="project" value="TreeGrafter"/>
</dbReference>
<protein>
    <recommendedName>
        <fullName evidence="3 7">Nucleolar protein 6</fullName>
    </recommendedName>
</protein>
<dbReference type="GO" id="GO:0032545">
    <property type="term" value="C:CURI complex"/>
    <property type="evidence" value="ECO:0007669"/>
    <property type="project" value="TreeGrafter"/>
</dbReference>
<dbReference type="InterPro" id="IPR035367">
    <property type="entry name" value="Nrap_D2"/>
</dbReference>
<evidence type="ECO:0000256" key="8">
    <source>
        <dbReference type="SAM" id="MobiDB-lite"/>
    </source>
</evidence>
<keyword evidence="4 7" id="KW-0694">RNA-binding</keyword>
<keyword evidence="16" id="KW-1185">Reference proteome</keyword>
<dbReference type="InterPro" id="IPR035369">
    <property type="entry name" value="Nrap_D4"/>
</dbReference>
<keyword evidence="5 7" id="KW-0539">Nucleus</keyword>
<dbReference type="PANTHER" id="PTHR17972:SF0">
    <property type="entry name" value="NUCLEOLAR PROTEIN 6"/>
    <property type="match status" value="1"/>
</dbReference>
<reference evidence="15" key="1">
    <citation type="submission" date="2022-11" db="UniProtKB">
        <authorList>
            <consortium name="EnsemblMetazoa"/>
        </authorList>
    </citation>
    <scope>IDENTIFICATION</scope>
</reference>
<evidence type="ECO:0000256" key="2">
    <source>
        <dbReference type="ARBA" id="ARBA00006674"/>
    </source>
</evidence>
<dbReference type="GO" id="GO:0034456">
    <property type="term" value="C:UTP-C complex"/>
    <property type="evidence" value="ECO:0007669"/>
    <property type="project" value="TreeGrafter"/>
</dbReference>
<evidence type="ECO:0000259" key="14">
    <source>
        <dbReference type="Pfam" id="PF17407"/>
    </source>
</evidence>
<evidence type="ECO:0000259" key="10">
    <source>
        <dbReference type="Pfam" id="PF17403"/>
    </source>
</evidence>
<dbReference type="InterPro" id="IPR035082">
    <property type="entry name" value="Nrap_D1"/>
</dbReference>
<evidence type="ECO:0000256" key="3">
    <source>
        <dbReference type="ARBA" id="ARBA00016437"/>
    </source>
</evidence>
<feature type="domain" description="Nrap protein" evidence="11">
    <location>
        <begin position="429"/>
        <end position="590"/>
    </location>
</feature>
<feature type="region of interest" description="Disordered" evidence="8">
    <location>
        <begin position="610"/>
        <end position="638"/>
    </location>
</feature>
<dbReference type="GO" id="GO:0006409">
    <property type="term" value="P:tRNA export from nucleus"/>
    <property type="evidence" value="ECO:0007669"/>
    <property type="project" value="TreeGrafter"/>
</dbReference>
<sequence>MAPPPTKSSSPPLKRAKLSKGALYKPPTSEELNTLKETDNVYQSNLFRMQMGELIGEVQVKETRKQLITKTLQELNDVLMNLPSQDVDEVTDSAWCQEDVKCPTSWERSQVKGQMSFHKPASVKVVGSFLLDILTQPDLGIDLAVEMPQACRQPKDYLNFRYHHKRALYCAYLANQLRGHNLVEEVKYCWKDANHMRPLVVLKLAGKTIKHVQVNLYPCLPEGNFKKSRLLPSKSNIRRQWYTGNKEVEETFPSTPHYNSSILADMSMESHLHCLYNAAMDFPGFKDGILLLKVWLRQRQLDKGGHAFSGFIMSMLVAYLLSKRVLNKLMSGYQVFRNVVHYLAGCDWTTDGITLCRDTSDKDLPTIKEFHQYFDVVFLDSSGYLNLCTNMTKATFQQVRHEANLAKVYLDAPTLDGFDCLFMTPVPFARKFDHIFHLDDLSQLKESSKRFKQLEDSLMDHGGDHVRTCLPRLIELLHRGLGSRVSMIAVHLQEDKQWSISDTPPKPEDLGPLTFGLLLNPEFAGSVLERGPEANTPEAEEFQRFWGERSELRRFQDGSICEAVVWPGQTAAEKRLICSHVIKHLLKLHAGISPDTLTYVGGQLDPILSLSGMSTPHPTPDSKPQDTHQDPHPGTGEEENVTVLQVYNELSKDLRGLKGFPLVMTSVQGISPTLRYTEVFPPTPVHARRSGGRARLHGYVQVPVSHQPCPEWVPAIKVICQLEGSGKWPDDVPAIQRIKAAFHIRLADMLHKQCRLVTFATPSYVDVLKEGYVFRVEVAHRREIGLLKETYTPDGMKVLRDNQQSLELERRTVMLPRLTSTLHGIQQQHASFSGTVRLAKRWVCAQLLSNHVPEETIDLLVAYLFLQPAPHIVPGSPLVGFLRFLHLLSSHDWQSAPVIINLNNELQDSDYDEIRQHFSEHRSQLPPMFLATPTDKLNSVWSQKQPAAQILRRLLELAKESLRVLTSQMMGLDTNTDFKQIFRPPLDLYDVVIHLRPKLVPRRGEVVDGSGAPVQRSTTDGSLTEKSSQLPVVDFDPVSLYLQELQSCYGDLALFFYDRHGGTFITLLWNPSAFQSQPFKVLQAKSMMPQPGTSSSKQPMMTPNVEAIVEDFKILGQGLVQSVEIRTEKWVI</sequence>
<dbReference type="EnsemblMetazoa" id="XM_038222196.1">
    <property type="protein sequence ID" value="XP_038078124.1"/>
    <property type="gene ID" value="LOC119745669"/>
</dbReference>
<dbReference type="InterPro" id="IPR035368">
    <property type="entry name" value="Nrap_D3"/>
</dbReference>
<evidence type="ECO:0000256" key="4">
    <source>
        <dbReference type="ARBA" id="ARBA00022884"/>
    </source>
</evidence>
<dbReference type="OrthoDB" id="10251401at2759"/>
<dbReference type="Gene3D" id="1.10.1410.10">
    <property type="match status" value="2"/>
</dbReference>
<dbReference type="GO" id="GO:0003723">
    <property type="term" value="F:RNA binding"/>
    <property type="evidence" value="ECO:0007669"/>
    <property type="project" value="UniProtKB-KW"/>
</dbReference>
<dbReference type="Pfam" id="PF17406">
    <property type="entry name" value="Nrap_D5"/>
    <property type="match status" value="1"/>
</dbReference>
<dbReference type="CTD" id="65083"/>
<evidence type="ECO:0000259" key="12">
    <source>
        <dbReference type="Pfam" id="PF17405"/>
    </source>
</evidence>
<evidence type="ECO:0000259" key="11">
    <source>
        <dbReference type="Pfam" id="PF17404"/>
    </source>
</evidence>
<evidence type="ECO:0000259" key="9">
    <source>
        <dbReference type="Pfam" id="PF03813"/>
    </source>
</evidence>
<evidence type="ECO:0000256" key="5">
    <source>
        <dbReference type="ARBA" id="ARBA00023242"/>
    </source>
</evidence>
<proteinExistence type="inferred from homology"/>
<dbReference type="GeneID" id="119745669"/>
<dbReference type="Proteomes" id="UP000887568">
    <property type="component" value="Unplaced"/>
</dbReference>
<name>A0A914BPQ3_PATMI</name>
<dbReference type="Pfam" id="PF17403">
    <property type="entry name" value="Nrap_D2"/>
    <property type="match status" value="1"/>
</dbReference>
<comment type="subcellular location">
    <subcellularLocation>
        <location evidence="1 7">Nucleus</location>
        <location evidence="1 7">Nucleolus</location>
    </subcellularLocation>
</comment>
<feature type="domain" description="Nrap protein" evidence="10">
    <location>
        <begin position="285"/>
        <end position="424"/>
    </location>
</feature>
<dbReference type="InterPro" id="IPR035370">
    <property type="entry name" value="Nrap_D5"/>
</dbReference>
<organism evidence="15 16">
    <name type="scientific">Patiria miniata</name>
    <name type="common">Bat star</name>
    <name type="synonym">Asterina miniata</name>
    <dbReference type="NCBI Taxonomy" id="46514"/>
    <lineage>
        <taxon>Eukaryota</taxon>
        <taxon>Metazoa</taxon>
        <taxon>Echinodermata</taxon>
        <taxon>Eleutherozoa</taxon>
        <taxon>Asterozoa</taxon>
        <taxon>Asteroidea</taxon>
        <taxon>Valvatacea</taxon>
        <taxon>Valvatida</taxon>
        <taxon>Asterinidae</taxon>
        <taxon>Patiria</taxon>
    </lineage>
</organism>
<feature type="domain" description="Nrap protein" evidence="14">
    <location>
        <begin position="987"/>
        <end position="1123"/>
    </location>
</feature>
<evidence type="ECO:0000256" key="1">
    <source>
        <dbReference type="ARBA" id="ARBA00004604"/>
    </source>
</evidence>
<feature type="domain" description="Nrap protein" evidence="12">
    <location>
        <begin position="633"/>
        <end position="827"/>
    </location>
</feature>
<evidence type="ECO:0000256" key="7">
    <source>
        <dbReference type="RuleBase" id="RU364032"/>
    </source>
</evidence>
<feature type="compositionally biased region" description="Polar residues" evidence="8">
    <location>
        <begin position="1015"/>
        <end position="1025"/>
    </location>
</feature>